<dbReference type="EMBL" id="MU150298">
    <property type="protein sequence ID" value="KAF9460481.1"/>
    <property type="molecule type" value="Genomic_DNA"/>
</dbReference>
<feature type="domain" description="Helitron helicase-like" evidence="1">
    <location>
        <begin position="3"/>
        <end position="44"/>
    </location>
</feature>
<evidence type="ECO:0000313" key="3">
    <source>
        <dbReference type="Proteomes" id="UP000807353"/>
    </source>
</evidence>
<keyword evidence="3" id="KW-1185">Reference proteome</keyword>
<dbReference type="OrthoDB" id="3229882at2759"/>
<comment type="caution">
    <text evidence="2">The sequence shown here is derived from an EMBL/GenBank/DDBJ whole genome shotgun (WGS) entry which is preliminary data.</text>
</comment>
<sequence length="89" mass="10123">MCDIFIKHVLGIGENHPGFYGKTGGYYGTVEQQGRLTLHLHLLLWLKSVLSPQDIRDKIMDPTSDFQKKIVEYLESVHIGEFMTNSNTA</sequence>
<evidence type="ECO:0000259" key="1">
    <source>
        <dbReference type="Pfam" id="PF14214"/>
    </source>
</evidence>
<dbReference type="AlphaFoldDB" id="A0A9P5Y2Z2"/>
<gene>
    <name evidence="2" type="ORF">BDZ94DRAFT_1266026</name>
</gene>
<dbReference type="Pfam" id="PF14214">
    <property type="entry name" value="Helitron_like_N"/>
    <property type="match status" value="1"/>
</dbReference>
<evidence type="ECO:0000313" key="2">
    <source>
        <dbReference type="EMBL" id="KAF9460481.1"/>
    </source>
</evidence>
<dbReference type="Proteomes" id="UP000807353">
    <property type="component" value="Unassembled WGS sequence"/>
</dbReference>
<protein>
    <recommendedName>
        <fullName evidence="1">Helitron helicase-like domain-containing protein</fullName>
    </recommendedName>
</protein>
<proteinExistence type="predicted"/>
<accession>A0A9P5Y2Z2</accession>
<name>A0A9P5Y2Z2_9AGAR</name>
<organism evidence="2 3">
    <name type="scientific">Collybia nuda</name>
    <dbReference type="NCBI Taxonomy" id="64659"/>
    <lineage>
        <taxon>Eukaryota</taxon>
        <taxon>Fungi</taxon>
        <taxon>Dikarya</taxon>
        <taxon>Basidiomycota</taxon>
        <taxon>Agaricomycotina</taxon>
        <taxon>Agaricomycetes</taxon>
        <taxon>Agaricomycetidae</taxon>
        <taxon>Agaricales</taxon>
        <taxon>Tricholomatineae</taxon>
        <taxon>Clitocybaceae</taxon>
        <taxon>Collybia</taxon>
    </lineage>
</organism>
<dbReference type="InterPro" id="IPR025476">
    <property type="entry name" value="Helitron_helicase-like"/>
</dbReference>
<reference evidence="2" key="1">
    <citation type="submission" date="2020-11" db="EMBL/GenBank/DDBJ databases">
        <authorList>
            <consortium name="DOE Joint Genome Institute"/>
            <person name="Ahrendt S."/>
            <person name="Riley R."/>
            <person name="Andreopoulos W."/>
            <person name="Labutti K."/>
            <person name="Pangilinan J."/>
            <person name="Ruiz-Duenas F.J."/>
            <person name="Barrasa J.M."/>
            <person name="Sanchez-Garcia M."/>
            <person name="Camarero S."/>
            <person name="Miyauchi S."/>
            <person name="Serrano A."/>
            <person name="Linde D."/>
            <person name="Babiker R."/>
            <person name="Drula E."/>
            <person name="Ayuso-Fernandez I."/>
            <person name="Pacheco R."/>
            <person name="Padilla G."/>
            <person name="Ferreira P."/>
            <person name="Barriuso J."/>
            <person name="Kellner H."/>
            <person name="Castanera R."/>
            <person name="Alfaro M."/>
            <person name="Ramirez L."/>
            <person name="Pisabarro A.G."/>
            <person name="Kuo A."/>
            <person name="Tritt A."/>
            <person name="Lipzen A."/>
            <person name="He G."/>
            <person name="Yan M."/>
            <person name="Ng V."/>
            <person name="Cullen D."/>
            <person name="Martin F."/>
            <person name="Rosso M.-N."/>
            <person name="Henrissat B."/>
            <person name="Hibbett D."/>
            <person name="Martinez A.T."/>
            <person name="Grigoriev I.V."/>
        </authorList>
    </citation>
    <scope>NUCLEOTIDE SEQUENCE</scope>
    <source>
        <strain evidence="2">CBS 247.69</strain>
    </source>
</reference>